<comment type="caution">
    <text evidence="1">The sequence shown here is derived from an EMBL/GenBank/DDBJ whole genome shotgun (WGS) entry which is preliminary data.</text>
</comment>
<evidence type="ECO:0000313" key="1">
    <source>
        <dbReference type="EMBL" id="GAF93679.1"/>
    </source>
</evidence>
<protein>
    <recommendedName>
        <fullName evidence="2">Phosphotyrosine protein phosphatase I domain-containing protein</fullName>
    </recommendedName>
</protein>
<gene>
    <name evidence="1" type="ORF">S01H1_27949</name>
</gene>
<dbReference type="AlphaFoldDB" id="X0TK93"/>
<dbReference type="EMBL" id="BARS01017052">
    <property type="protein sequence ID" value="GAF93679.1"/>
    <property type="molecule type" value="Genomic_DNA"/>
</dbReference>
<organism evidence="1">
    <name type="scientific">marine sediment metagenome</name>
    <dbReference type="NCBI Taxonomy" id="412755"/>
    <lineage>
        <taxon>unclassified sequences</taxon>
        <taxon>metagenomes</taxon>
        <taxon>ecological metagenomes</taxon>
    </lineage>
</organism>
<feature type="non-terminal residue" evidence="1">
    <location>
        <position position="1"/>
    </location>
</feature>
<proteinExistence type="predicted"/>
<name>X0TK93_9ZZZZ</name>
<sequence>DKSFLLGAWPMKETRKCDIKDPMGSTLKTYKQVYKIINEHIDRIIPEIREYYY</sequence>
<evidence type="ECO:0008006" key="2">
    <source>
        <dbReference type="Google" id="ProtNLM"/>
    </source>
</evidence>
<accession>X0TK93</accession>
<reference evidence="1" key="1">
    <citation type="journal article" date="2014" name="Front. Microbiol.">
        <title>High frequency of phylogenetically diverse reductive dehalogenase-homologous genes in deep subseafloor sedimentary metagenomes.</title>
        <authorList>
            <person name="Kawai M."/>
            <person name="Futagami T."/>
            <person name="Toyoda A."/>
            <person name="Takaki Y."/>
            <person name="Nishi S."/>
            <person name="Hori S."/>
            <person name="Arai W."/>
            <person name="Tsubouchi T."/>
            <person name="Morono Y."/>
            <person name="Uchiyama I."/>
            <person name="Ito T."/>
            <person name="Fujiyama A."/>
            <person name="Inagaki F."/>
            <person name="Takami H."/>
        </authorList>
    </citation>
    <scope>NUCLEOTIDE SEQUENCE</scope>
    <source>
        <strain evidence="1">Expedition CK06-06</strain>
    </source>
</reference>